<dbReference type="Proteomes" id="UP000240398">
    <property type="component" value="Segment"/>
</dbReference>
<reference evidence="3" key="1">
    <citation type="submission" date="2018-03" db="EMBL/GenBank/DDBJ databases">
        <title>Complete Genome Sequence of Escherichia coli Phage Sa179w3YLVW Isolated from Surface Water in a Produce-Growing Area in Northern California.</title>
        <authorList>
            <person name="Liao Y.-T."/>
            <person name="Liu F."/>
            <person name="Sun X."/>
            <person name="Li R.W."/>
            <person name="Wu V.C.H."/>
        </authorList>
    </citation>
    <scope>NUCLEOTIDE SEQUENCE [LARGE SCALE GENOMIC DNA]</scope>
</reference>
<evidence type="ECO:0000313" key="2">
    <source>
        <dbReference type="EMBL" id="AVP40258.1"/>
    </source>
</evidence>
<keyword evidence="1" id="KW-0472">Membrane</keyword>
<keyword evidence="1" id="KW-0812">Transmembrane</keyword>
<gene>
    <name evidence="2" type="ORF">vBEcoSSa179w3YLVW_00073</name>
</gene>
<accession>A0A2P1MXH6</accession>
<evidence type="ECO:0000313" key="3">
    <source>
        <dbReference type="Proteomes" id="UP000240398"/>
    </source>
</evidence>
<name>A0A2P1MXH6_9CAUD</name>
<feature type="transmembrane region" description="Helical" evidence="1">
    <location>
        <begin position="39"/>
        <end position="60"/>
    </location>
</feature>
<sequence length="79" mass="8946">MKKLSNWLLGLWISFCSLLQIWPESMLYVWAMMPDDLKSALPPFAVKGVSYSVMLAAILGKMHAMNKANKRLKDESNDA</sequence>
<dbReference type="InterPro" id="IPR057700">
    <property type="entry name" value="DUF7940"/>
</dbReference>
<organism evidence="2 3">
    <name type="scientific">Escherichia phage vB_EcoS Sa179lw</name>
    <dbReference type="NCBI Taxonomy" id="2126819"/>
    <lineage>
        <taxon>Viruses</taxon>
        <taxon>Duplodnaviria</taxon>
        <taxon>Heunggongvirae</taxon>
        <taxon>Uroviricota</taxon>
        <taxon>Caudoviricetes</taxon>
        <taxon>Buchananvirus</taxon>
        <taxon>Buchananvirus Sa179lw</taxon>
    </lineage>
</organism>
<proteinExistence type="predicted"/>
<dbReference type="EMBL" id="MH023293">
    <property type="protein sequence ID" value="AVP40258.1"/>
    <property type="molecule type" value="Genomic_DNA"/>
</dbReference>
<keyword evidence="1" id="KW-1133">Transmembrane helix</keyword>
<dbReference type="Pfam" id="PF25612">
    <property type="entry name" value="DUF7940"/>
    <property type="match status" value="1"/>
</dbReference>
<protein>
    <submittedName>
        <fullName evidence="2">Putative holin</fullName>
    </submittedName>
</protein>
<evidence type="ECO:0000256" key="1">
    <source>
        <dbReference type="SAM" id="Phobius"/>
    </source>
</evidence>
<keyword evidence="3" id="KW-1185">Reference proteome</keyword>